<dbReference type="AlphaFoldDB" id="A0A9D7HQ65"/>
<evidence type="ECO:0000313" key="2">
    <source>
        <dbReference type="Proteomes" id="UP000807785"/>
    </source>
</evidence>
<organism evidence="1 2">
    <name type="scientific">Candidatus Methylophosphatis roskildensis</name>
    <dbReference type="NCBI Taxonomy" id="2899263"/>
    <lineage>
        <taxon>Bacteria</taxon>
        <taxon>Pseudomonadati</taxon>
        <taxon>Pseudomonadota</taxon>
        <taxon>Betaproteobacteria</taxon>
        <taxon>Nitrosomonadales</taxon>
        <taxon>Sterolibacteriaceae</taxon>
        <taxon>Candidatus Methylophosphatis</taxon>
    </lineage>
</organism>
<dbReference type="Proteomes" id="UP000807785">
    <property type="component" value="Unassembled WGS sequence"/>
</dbReference>
<gene>
    <name evidence="1" type="ORF">IPH26_03455</name>
</gene>
<dbReference type="EMBL" id="JADJEV010000001">
    <property type="protein sequence ID" value="MBK6972041.1"/>
    <property type="molecule type" value="Genomic_DNA"/>
</dbReference>
<protein>
    <submittedName>
        <fullName evidence="1">Uncharacterized protein</fullName>
    </submittedName>
</protein>
<reference evidence="1" key="1">
    <citation type="submission" date="2020-10" db="EMBL/GenBank/DDBJ databases">
        <title>Connecting structure to function with the recovery of over 1000 high-quality activated sludge metagenome-assembled genomes encoding full-length rRNA genes using long-read sequencing.</title>
        <authorList>
            <person name="Singleton C.M."/>
            <person name="Petriglieri F."/>
            <person name="Kristensen J.M."/>
            <person name="Kirkegaard R.H."/>
            <person name="Michaelsen T.Y."/>
            <person name="Andersen M.H."/>
            <person name="Karst S.M."/>
            <person name="Dueholm M.S."/>
            <person name="Nielsen P.H."/>
            <person name="Albertsen M."/>
        </authorList>
    </citation>
    <scope>NUCLEOTIDE SEQUENCE</scope>
    <source>
        <strain evidence="1">Bjer_18-Q3-R1-45_BAT3C.347</strain>
    </source>
</reference>
<accession>A0A9D7HQ65</accession>
<name>A0A9D7HQ65_9PROT</name>
<proteinExistence type="predicted"/>
<comment type="caution">
    <text evidence="1">The sequence shown here is derived from an EMBL/GenBank/DDBJ whole genome shotgun (WGS) entry which is preliminary data.</text>
</comment>
<evidence type="ECO:0000313" key="1">
    <source>
        <dbReference type="EMBL" id="MBK6972041.1"/>
    </source>
</evidence>
<sequence length="85" mass="8527">MPSCRALFHAALRHATARAPFHAALGPVCFSRFAIASADALGKIDTESATAAAGLSAFGLSASTGAHAATAEHSGEFDASTPKVE</sequence>